<evidence type="ECO:0000256" key="1">
    <source>
        <dbReference type="SAM" id="MobiDB-lite"/>
    </source>
</evidence>
<dbReference type="InterPro" id="IPR032092">
    <property type="entry name" value="PilW"/>
</dbReference>
<comment type="caution">
    <text evidence="3">The sequence shown here is derived from an EMBL/GenBank/DDBJ whole genome shotgun (WGS) entry which is preliminary data.</text>
</comment>
<dbReference type="Pfam" id="PF07963">
    <property type="entry name" value="N_methyl"/>
    <property type="match status" value="1"/>
</dbReference>
<gene>
    <name evidence="3" type="ORF">OIN59_22425</name>
</gene>
<evidence type="ECO:0000256" key="2">
    <source>
        <dbReference type="SAM" id="Phobius"/>
    </source>
</evidence>
<keyword evidence="2" id="KW-0472">Membrane</keyword>
<name>A0ABT5S4Z2_9BURK</name>
<dbReference type="RefSeq" id="WP_274114031.1">
    <property type="nucleotide sequence ID" value="NZ_JAPCKI010000020.1"/>
</dbReference>
<proteinExistence type="predicted"/>
<dbReference type="NCBIfam" id="TIGR02532">
    <property type="entry name" value="IV_pilin_GFxxxE"/>
    <property type="match status" value="1"/>
</dbReference>
<organism evidence="3 4">
    <name type="scientific">Acidovorax benzenivorans</name>
    <dbReference type="NCBI Taxonomy" id="2987520"/>
    <lineage>
        <taxon>Bacteria</taxon>
        <taxon>Pseudomonadati</taxon>
        <taxon>Pseudomonadota</taxon>
        <taxon>Betaproteobacteria</taxon>
        <taxon>Burkholderiales</taxon>
        <taxon>Comamonadaceae</taxon>
        <taxon>Acidovorax</taxon>
    </lineage>
</organism>
<keyword evidence="4" id="KW-1185">Reference proteome</keyword>
<dbReference type="InterPro" id="IPR012902">
    <property type="entry name" value="N_methyl_site"/>
</dbReference>
<accession>A0ABT5S4Z2</accession>
<sequence>MYKSNNYQRGLTIIELLVAMTISLVIVIAAAYTYLASRESQRSLDRNSNSRETGAYIMQMLGREIMNAGFYPANALPIAPDATQQGMYDTYPPLPTVPKAVTDWQNIDTGWPPVAFQTGIYGCDGGKFDVATSTCPSVDATAPDTIVINYFTSDTAEMGKSTGRRADCTGADVAPAGAGGDPSNAERKKNSGGAPPATPHTATVENIPPQLPVFVSNRFTLSEVKISVDQNDVTTKSLACSGNGQSPHGTADATAYQPIIPGVENIQFTYGVYDTDASLSPSRYYTATEMNALANVTLNGLTLTSWQRVTAVRVCVLSRTMGGNTRIADKASSPRTYLDCSDASKNQPSGDTITRYVEVFGLRNNLKQYY</sequence>
<keyword evidence="2" id="KW-1133">Transmembrane helix</keyword>
<dbReference type="Proteomes" id="UP001148932">
    <property type="component" value="Unassembled WGS sequence"/>
</dbReference>
<keyword evidence="2" id="KW-0812">Transmembrane</keyword>
<feature type="transmembrane region" description="Helical" evidence="2">
    <location>
        <begin position="12"/>
        <end position="35"/>
    </location>
</feature>
<evidence type="ECO:0000313" key="4">
    <source>
        <dbReference type="Proteomes" id="UP001148932"/>
    </source>
</evidence>
<dbReference type="EMBL" id="JAPCKI010000020">
    <property type="protein sequence ID" value="MDD2180203.1"/>
    <property type="molecule type" value="Genomic_DNA"/>
</dbReference>
<protein>
    <submittedName>
        <fullName evidence="3">PilW family protein</fullName>
    </submittedName>
</protein>
<feature type="region of interest" description="Disordered" evidence="1">
    <location>
        <begin position="159"/>
        <end position="208"/>
    </location>
</feature>
<dbReference type="Pfam" id="PF16074">
    <property type="entry name" value="PilW"/>
    <property type="match status" value="1"/>
</dbReference>
<reference evidence="3" key="1">
    <citation type="submission" date="2022-10" db="EMBL/GenBank/DDBJ databases">
        <title>Description of microaerobic benzene degrading bacteria.</title>
        <authorList>
            <person name="Bedics A."/>
            <person name="Tancsics A."/>
            <person name="Banerjee S."/>
        </authorList>
    </citation>
    <scope>NUCLEOTIDE SEQUENCE</scope>
    <source>
        <strain evidence="3">D2M1</strain>
    </source>
</reference>
<evidence type="ECO:0000313" key="3">
    <source>
        <dbReference type="EMBL" id="MDD2180203.1"/>
    </source>
</evidence>